<feature type="compositionally biased region" description="Polar residues" evidence="4">
    <location>
        <begin position="1014"/>
        <end position="1027"/>
    </location>
</feature>
<dbReference type="SUPFAM" id="SSF101898">
    <property type="entry name" value="NHL repeat"/>
    <property type="match status" value="1"/>
</dbReference>
<gene>
    <name evidence="6" type="ORF">CLODIP_2_CD07666</name>
</gene>
<feature type="compositionally biased region" description="Low complexity" evidence="4">
    <location>
        <begin position="1165"/>
        <end position="1179"/>
    </location>
</feature>
<feature type="region of interest" description="Disordered" evidence="4">
    <location>
        <begin position="989"/>
        <end position="1057"/>
    </location>
</feature>
<dbReference type="OrthoDB" id="67540at2759"/>
<dbReference type="InterPro" id="IPR015943">
    <property type="entry name" value="WD40/YVTN_repeat-like_dom_sf"/>
</dbReference>
<dbReference type="PANTHER" id="PTHR22746">
    <property type="entry name" value="RAB6A-GEF COMPLEX PARTNER PROTEIN 1"/>
    <property type="match status" value="1"/>
</dbReference>
<dbReference type="Pfam" id="PF25440">
    <property type="entry name" value="Beta-prop_RIC1_2nd"/>
    <property type="match status" value="1"/>
</dbReference>
<feature type="compositionally biased region" description="Polar residues" evidence="4">
    <location>
        <begin position="1147"/>
        <end position="1164"/>
    </location>
</feature>
<dbReference type="Gene3D" id="2.130.10.10">
    <property type="entry name" value="YVTN repeat-like/Quinoprotein amine dehydrogenase"/>
    <property type="match status" value="1"/>
</dbReference>
<dbReference type="GO" id="GO:0042147">
    <property type="term" value="P:retrograde transport, endosome to Golgi"/>
    <property type="evidence" value="ECO:0007669"/>
    <property type="project" value="TreeGrafter"/>
</dbReference>
<dbReference type="InterPro" id="IPR040096">
    <property type="entry name" value="Ric1"/>
</dbReference>
<dbReference type="GO" id="GO:0005829">
    <property type="term" value="C:cytosol"/>
    <property type="evidence" value="ECO:0007669"/>
    <property type="project" value="TreeGrafter"/>
</dbReference>
<evidence type="ECO:0000256" key="2">
    <source>
        <dbReference type="ARBA" id="ARBA00023136"/>
    </source>
</evidence>
<accession>A0A8S1D3N1</accession>
<sequence length="1420" mass="157674">MYYPVGWPRVLKLPRRLLSIRQVVNNRDKLLYAVLSDDSLSIWFCTPCLPIVTHRRDAHNVEQVGSNLLVQWRPDSSMLVVATSKGHLLFYGLSVSSDFKGLYEQQDSPSPNLRRESAELYVKEVIPALMLTPDFAVDVSAGIAGIVCIRDELMVSTTKGHVLRYRWDGSMNRDYCLDLRRVPFCIDQQVSKAEPITDDITFISEIEYSPLVGGFAAVLNDGRAAFLTAYSLQFDPNQVQGIWAQGLEDATCAALNHKHRLIAFGRKNSQCIVYCVDEVTGGLEVSHQVVLSSKDFPGAPGAVTCMRWTPDGCALAVAWQGGGISLWSTFGSLLMCSLAWDHGLNAPMSRMRVSSMDWASEGYQLWMVEKAEPQNRLLQMDMVKSPQTVNPCMSQHGQVHLQGDDRLLVHLGDSRAKAYKPSVSPVSVDASPQSAPDSAAFTASKQWVVVTIPHTYSSTNWPIRYSAVDAEGQNVAIAGRTGFAHYSLLHRKWKLFGNETQEKDFVVTGGILWWHSYIILGCYNLVQSRDEIRIYPKETRLADNFAKIEKADAQVLILNSFRDRLVTFCSDSLITIYSLVMQQGSNNVDLVHLQAIDINALCVHPACVVSITLTCLRTESCVGNKREQAESLIVNVSGRLLLVQQVCASPEGENSSTTLCTPTVLASCVESVWMPMKSKRDKPHLTEALWLYCGAHGMRVWLPLFPRDGDKAHTFMNKRIMLPFQLRIYPLAILFEDAIILGAENDTVLYSSDSSSYFSLPFCLIQRTSQVYLHQILRQLIRRNLGSHAWEIARSCTNLPYFPHALELLLHEVLEEEATSKGPIPDALLPSVVAFIREFPVYLQTVVQCARKTEVALWPYLFSAAGKPKELFQHCLQKEQLETAASYLLILQNLEPSVVSRQYATLLLDTALQHNKWELAKDLVRFLRAIDPNDVELPRQPMLAASKYGMAQSPPVSPHEEDLSLVLGTLQVARSRTYSATAAAVNTAKVPDATSNSNPGTSSPHPKKTEVLLRSSSSVGEASNHNTAAGVAGSGGPGTSRTRKKSAPSGRRDSTSSSAAAEDFFIDTILQRHACRLLTDKRLRDLGQFAAHLDFHLVTWLSSERHQAARVDDFVEALRHLHQDFSWPYPAGAINFQTKKRPIARKFSTQGYPPLPSQATTRKTSGSGSSGRSFPASPSVEDRLKLLTLDILKGNHGRVHDSGYISNTSTNPIPPSWGQNVSTDSSMHTVEARLQPHRGHGGSFLSEESSSYMGEERDNVDEQVQSPGWATTPEGEHFPQDHSSGRVPAREEVQLRYLLQLFVEAGCLEWALVLSILLRDAMAVLRTIFAARTADQSIEVVRRLKDGLEALMSWSNTQCLGYRGFMMAIQNQIQVLSKILSSAPRVSAENVATPAVVVQHADESNIRKFLGVLSLRRFTF</sequence>
<feature type="compositionally biased region" description="Polar residues" evidence="4">
    <location>
        <begin position="993"/>
        <end position="1004"/>
    </location>
</feature>
<comment type="subcellular location">
    <subcellularLocation>
        <location evidence="1">Membrane</location>
    </subcellularLocation>
</comment>
<evidence type="ECO:0000256" key="4">
    <source>
        <dbReference type="SAM" id="MobiDB-lite"/>
    </source>
</evidence>
<dbReference type="InterPro" id="IPR001936">
    <property type="entry name" value="RasGAP_dom"/>
</dbReference>
<dbReference type="Pfam" id="PF07064">
    <property type="entry name" value="RIC1"/>
    <property type="match status" value="1"/>
</dbReference>
<evidence type="ECO:0000256" key="3">
    <source>
        <dbReference type="ARBA" id="ARBA00029879"/>
    </source>
</evidence>
<dbReference type="PANTHER" id="PTHR22746:SF10">
    <property type="entry name" value="GUANINE NUCLEOTIDE EXCHANGE FACTOR SUBUNIT RIC1"/>
    <property type="match status" value="1"/>
</dbReference>
<proteinExistence type="predicted"/>
<protein>
    <recommendedName>
        <fullName evidence="3">Protein RIC1 homolog</fullName>
    </recommendedName>
</protein>
<dbReference type="InterPro" id="IPR009771">
    <property type="entry name" value="RIC1_C"/>
</dbReference>
<dbReference type="EMBL" id="CADEPI010000113">
    <property type="protein sequence ID" value="CAB3375483.1"/>
    <property type="molecule type" value="Genomic_DNA"/>
</dbReference>
<reference evidence="6 7" key="1">
    <citation type="submission" date="2020-04" db="EMBL/GenBank/DDBJ databases">
        <authorList>
            <person name="Alioto T."/>
            <person name="Alioto T."/>
            <person name="Gomez Garrido J."/>
        </authorList>
    </citation>
    <scope>NUCLEOTIDE SEQUENCE [LARGE SCALE GENOMIC DNA]</scope>
</reference>
<keyword evidence="2" id="KW-0472">Membrane</keyword>
<evidence type="ECO:0000313" key="6">
    <source>
        <dbReference type="EMBL" id="CAB3375483.1"/>
    </source>
</evidence>
<evidence type="ECO:0000259" key="5">
    <source>
        <dbReference type="PROSITE" id="PS50018"/>
    </source>
</evidence>
<dbReference type="GO" id="GO:0006886">
    <property type="term" value="P:intracellular protein transport"/>
    <property type="evidence" value="ECO:0007669"/>
    <property type="project" value="InterPro"/>
</dbReference>
<dbReference type="Proteomes" id="UP000494165">
    <property type="component" value="Unassembled WGS sequence"/>
</dbReference>
<dbReference type="PROSITE" id="PS50018">
    <property type="entry name" value="RAS_GTPASE_ACTIV_2"/>
    <property type="match status" value="1"/>
</dbReference>
<dbReference type="GO" id="GO:0000139">
    <property type="term" value="C:Golgi membrane"/>
    <property type="evidence" value="ECO:0007669"/>
    <property type="project" value="TreeGrafter"/>
</dbReference>
<comment type="caution">
    <text evidence="6">The sequence shown here is derived from an EMBL/GenBank/DDBJ whole genome shotgun (WGS) entry which is preliminary data.</text>
</comment>
<organism evidence="6 7">
    <name type="scientific">Cloeon dipterum</name>
    <dbReference type="NCBI Taxonomy" id="197152"/>
    <lineage>
        <taxon>Eukaryota</taxon>
        <taxon>Metazoa</taxon>
        <taxon>Ecdysozoa</taxon>
        <taxon>Arthropoda</taxon>
        <taxon>Hexapoda</taxon>
        <taxon>Insecta</taxon>
        <taxon>Pterygota</taxon>
        <taxon>Palaeoptera</taxon>
        <taxon>Ephemeroptera</taxon>
        <taxon>Pisciforma</taxon>
        <taxon>Baetidae</taxon>
        <taxon>Cloeon</taxon>
    </lineage>
</organism>
<evidence type="ECO:0000256" key="1">
    <source>
        <dbReference type="ARBA" id="ARBA00004370"/>
    </source>
</evidence>
<feature type="domain" description="Ras-GAP" evidence="5">
    <location>
        <begin position="731"/>
        <end position="932"/>
    </location>
</feature>
<evidence type="ECO:0000313" key="7">
    <source>
        <dbReference type="Proteomes" id="UP000494165"/>
    </source>
</evidence>
<name>A0A8S1D3N1_9INSE</name>
<dbReference type="GO" id="GO:0034066">
    <property type="term" value="C:Ric1-Rgp1 guanyl-nucleotide exchange factor complex"/>
    <property type="evidence" value="ECO:0007669"/>
    <property type="project" value="InterPro"/>
</dbReference>
<feature type="region of interest" description="Disordered" evidence="4">
    <location>
        <begin position="1147"/>
        <end position="1179"/>
    </location>
</feature>
<keyword evidence="7" id="KW-1185">Reference proteome</keyword>